<dbReference type="PANTHER" id="PTHR33254">
    <property type="entry name" value="4-HYDROXY-4-METHYL-2-OXOGLUTARATE ALDOLASE 3-RELATED"/>
    <property type="match status" value="1"/>
</dbReference>
<keyword evidence="5" id="KW-0479">Metal-binding</keyword>
<dbReference type="Pfam" id="PF03737">
    <property type="entry name" value="RraA-like"/>
    <property type="match status" value="1"/>
</dbReference>
<feature type="binding site" evidence="5">
    <location>
        <begin position="100"/>
        <end position="103"/>
    </location>
    <ligand>
        <name>substrate</name>
    </ligand>
</feature>
<name>A0A0S3PZG4_9BRAD</name>
<dbReference type="GO" id="GO:0046872">
    <property type="term" value="F:metal ion binding"/>
    <property type="evidence" value="ECO:0007669"/>
    <property type="project" value="UniProtKB-KW"/>
</dbReference>
<dbReference type="OrthoDB" id="9812532at2"/>
<dbReference type="KEGG" id="vgo:GJW-30_1_03876"/>
<evidence type="ECO:0000313" key="7">
    <source>
        <dbReference type="Proteomes" id="UP000236884"/>
    </source>
</evidence>
<feature type="binding site" evidence="5">
    <location>
        <position position="122"/>
    </location>
    <ligand>
        <name>substrate</name>
    </ligand>
</feature>
<dbReference type="RefSeq" id="WP_096358032.1">
    <property type="nucleotide sequence ID" value="NZ_AP014946.1"/>
</dbReference>
<comment type="cofactor">
    <cofactor evidence="1">
        <name>a divalent metal cation</name>
        <dbReference type="ChEBI" id="CHEBI:60240"/>
    </cofactor>
</comment>
<dbReference type="Gene3D" id="3.50.30.40">
    <property type="entry name" value="Ribonuclease E inhibitor RraA/RraA-like"/>
    <property type="match status" value="1"/>
</dbReference>
<sequence length="228" mass="24087">MSDGPNLTIRREWPRPDAALIARYKDIPTGWVTDALGRNGAMDYQIKPVYPFAGRICGPALPAWVRARDNMAVYAANTVAKAGDILVLSTHDWTGSASLGDLAIGMVRNAGCVAVVTDGLVRDIEGIEDVGIPVFARGISPNSPFRQGPGTVGLPVSVGGVVVNAGDMIIGDRNGVVVVPFARIAEVADTFAATREIEKKMEAAVIKGTQTLPGGFEKTMASLDIKWV</sequence>
<protein>
    <recommendedName>
        <fullName evidence="2">Putative 4-hydroxy-4-methyl-2-oxoglutarate aldolase</fullName>
    </recommendedName>
    <alternativeName>
        <fullName evidence="3">Regulator of ribonuclease activity homolog</fullName>
    </alternativeName>
    <alternativeName>
        <fullName evidence="4">RraA-like protein</fullName>
    </alternativeName>
</protein>
<evidence type="ECO:0000256" key="3">
    <source>
        <dbReference type="ARBA" id="ARBA00029596"/>
    </source>
</evidence>
<reference evidence="6 7" key="1">
    <citation type="submission" date="2015-08" db="EMBL/GenBank/DDBJ databases">
        <title>Investigation of the bacterial diversity of lava forest soil.</title>
        <authorList>
            <person name="Lee J.S."/>
        </authorList>
    </citation>
    <scope>NUCLEOTIDE SEQUENCE [LARGE SCALE GENOMIC DNA]</scope>
    <source>
        <strain evidence="6 7">GJW-30</strain>
    </source>
</reference>
<dbReference type="Proteomes" id="UP000236884">
    <property type="component" value="Chromosome"/>
</dbReference>
<dbReference type="InterPro" id="IPR036704">
    <property type="entry name" value="RraA/RraA-like_sf"/>
</dbReference>
<evidence type="ECO:0000256" key="1">
    <source>
        <dbReference type="ARBA" id="ARBA00001968"/>
    </source>
</evidence>
<evidence type="ECO:0000313" key="6">
    <source>
        <dbReference type="EMBL" id="BAT61319.1"/>
    </source>
</evidence>
<dbReference type="SUPFAM" id="SSF89562">
    <property type="entry name" value="RraA-like"/>
    <property type="match status" value="1"/>
</dbReference>
<dbReference type="InterPro" id="IPR005493">
    <property type="entry name" value="RraA/RraA-like"/>
</dbReference>
<evidence type="ECO:0000256" key="4">
    <source>
        <dbReference type="ARBA" id="ARBA00030169"/>
    </source>
</evidence>
<comment type="cofactor">
    <cofactor evidence="5">
        <name>Mg(2+)</name>
        <dbReference type="ChEBI" id="CHEBI:18420"/>
    </cofactor>
</comment>
<evidence type="ECO:0000256" key="2">
    <source>
        <dbReference type="ARBA" id="ARBA00016549"/>
    </source>
</evidence>
<evidence type="ECO:0000256" key="5">
    <source>
        <dbReference type="PIRSR" id="PIRSR605493-1"/>
    </source>
</evidence>
<proteinExistence type="predicted"/>
<dbReference type="AlphaFoldDB" id="A0A0S3PZG4"/>
<organism evidence="6 7">
    <name type="scientific">Variibacter gotjawalensis</name>
    <dbReference type="NCBI Taxonomy" id="1333996"/>
    <lineage>
        <taxon>Bacteria</taxon>
        <taxon>Pseudomonadati</taxon>
        <taxon>Pseudomonadota</taxon>
        <taxon>Alphaproteobacteria</taxon>
        <taxon>Hyphomicrobiales</taxon>
        <taxon>Nitrobacteraceae</taxon>
        <taxon>Variibacter</taxon>
    </lineage>
</organism>
<dbReference type="EMBL" id="AP014946">
    <property type="protein sequence ID" value="BAT61319.1"/>
    <property type="molecule type" value="Genomic_DNA"/>
</dbReference>
<keyword evidence="5" id="KW-0460">Magnesium</keyword>
<accession>A0A0S3PZG4</accession>
<dbReference type="GO" id="GO:0016829">
    <property type="term" value="F:lyase activity"/>
    <property type="evidence" value="ECO:0007669"/>
    <property type="project" value="UniProtKB-KW"/>
</dbReference>
<feature type="binding site" evidence="5">
    <location>
        <position position="123"/>
    </location>
    <ligand>
        <name>substrate</name>
    </ligand>
</feature>
<gene>
    <name evidence="6" type="primary">proA_7</name>
    <name evidence="6" type="ORF">GJW-30_1_03876</name>
</gene>
<dbReference type="PANTHER" id="PTHR33254:SF4">
    <property type="entry name" value="4-HYDROXY-4-METHYL-2-OXOGLUTARATE ALDOLASE 3-RELATED"/>
    <property type="match status" value="1"/>
</dbReference>
<keyword evidence="7" id="KW-1185">Reference proteome</keyword>
<keyword evidence="6" id="KW-0456">Lyase</keyword>
<dbReference type="CDD" id="cd16841">
    <property type="entry name" value="RraA_family"/>
    <property type="match status" value="1"/>
</dbReference>